<dbReference type="PANTHER" id="PTHR38731">
    <property type="entry name" value="LIPL45-RELATED LIPOPROTEIN-RELATED"/>
    <property type="match status" value="1"/>
</dbReference>
<organism evidence="4 5">
    <name type="scientific">Candidatus Thalassospirochaeta sargassi</name>
    <dbReference type="NCBI Taxonomy" id="3119039"/>
    <lineage>
        <taxon>Bacteria</taxon>
        <taxon>Pseudomonadati</taxon>
        <taxon>Spirochaetota</taxon>
        <taxon>Spirochaetia</taxon>
        <taxon>Spirochaetales</taxon>
        <taxon>Spirochaetaceae</taxon>
        <taxon>Candidatus Thalassospirochaeta</taxon>
    </lineage>
</organism>
<dbReference type="Proteomes" id="UP001221217">
    <property type="component" value="Unassembled WGS sequence"/>
</dbReference>
<accession>A0AAJ1MKB4</accession>
<sequence length="338" mass="37662">MKKIIILLGLLICLTAGISAQESDVIYIEGWVDIKDGAGEIYELFIGDRVYHGDTVITGEDGIAELEPEKGSRIIVNPDTVFSIKETDEKGTKRSMVSTTLGQVSFKFNRMTTEPLISTPSTVMGVRGTEFTVYAGSDGSSLVTVDSGAVEVLAGGESVLLSENEGVEVETGRSPGEKFEIKGKAIDFSEWDNGNIEAMLSAPTAGLSNIAAQLEKMIIQAEEWKRMYSENAEKLDELRKKMENLFSQDKDDEARAFYQEEIKPLEKAGLGYVMNYRYYSLSALSLRKHILGGFYVRMKTTYITDRNNPAYADFIEEYNEIIENYDVRISPMLVEADY</sequence>
<evidence type="ECO:0000313" key="4">
    <source>
        <dbReference type="EMBL" id="MDC7226651.1"/>
    </source>
</evidence>
<gene>
    <name evidence="4" type="ORF">PQJ61_07790</name>
</gene>
<dbReference type="AlphaFoldDB" id="A0AAJ1MKB4"/>
<dbReference type="EMBL" id="JAQQAL010000015">
    <property type="protein sequence ID" value="MDC7226651.1"/>
    <property type="molecule type" value="Genomic_DNA"/>
</dbReference>
<dbReference type="Gene3D" id="2.60.120.1440">
    <property type="match status" value="1"/>
</dbReference>
<evidence type="ECO:0000259" key="3">
    <source>
        <dbReference type="Pfam" id="PF04773"/>
    </source>
</evidence>
<feature type="signal peptide" evidence="2">
    <location>
        <begin position="1"/>
        <end position="20"/>
    </location>
</feature>
<feature type="chain" id="PRO_5042459757" evidence="2">
    <location>
        <begin position="21"/>
        <end position="338"/>
    </location>
</feature>
<evidence type="ECO:0000313" key="5">
    <source>
        <dbReference type="Proteomes" id="UP001221217"/>
    </source>
</evidence>
<feature type="domain" description="FecR protein" evidence="3">
    <location>
        <begin position="54"/>
        <end position="151"/>
    </location>
</feature>
<reference evidence="4 5" key="1">
    <citation type="submission" date="2022-12" db="EMBL/GenBank/DDBJ databases">
        <title>Metagenome assembled genome from gulf of manar.</title>
        <authorList>
            <person name="Kohli P."/>
            <person name="Pk S."/>
            <person name="Venkata Ramana C."/>
            <person name="Sasikala C."/>
        </authorList>
    </citation>
    <scope>NUCLEOTIDE SEQUENCE [LARGE SCALE GENOMIC DNA]</scope>
    <source>
        <strain evidence="4">JB008</strain>
    </source>
</reference>
<keyword evidence="2" id="KW-0732">Signal</keyword>
<protein>
    <submittedName>
        <fullName evidence="4">FecR family protein</fullName>
    </submittedName>
</protein>
<evidence type="ECO:0000256" key="2">
    <source>
        <dbReference type="SAM" id="SignalP"/>
    </source>
</evidence>
<name>A0AAJ1MKB4_9SPIO</name>
<keyword evidence="1" id="KW-0175">Coiled coil</keyword>
<dbReference type="PANTHER" id="PTHR38731:SF1">
    <property type="entry name" value="FECR PROTEIN DOMAIN-CONTAINING PROTEIN"/>
    <property type="match status" value="1"/>
</dbReference>
<dbReference type="InterPro" id="IPR006860">
    <property type="entry name" value="FecR"/>
</dbReference>
<proteinExistence type="predicted"/>
<feature type="coiled-coil region" evidence="1">
    <location>
        <begin position="221"/>
        <end position="255"/>
    </location>
</feature>
<comment type="caution">
    <text evidence="4">The sequence shown here is derived from an EMBL/GenBank/DDBJ whole genome shotgun (WGS) entry which is preliminary data.</text>
</comment>
<evidence type="ECO:0000256" key="1">
    <source>
        <dbReference type="SAM" id="Coils"/>
    </source>
</evidence>
<dbReference type="Pfam" id="PF04773">
    <property type="entry name" value="FecR"/>
    <property type="match status" value="1"/>
</dbReference>